<name>A0ABV6UKD3_9ACTN</name>
<protein>
    <recommendedName>
        <fullName evidence="5">DUF1453 domain-containing protein</fullName>
    </recommendedName>
</protein>
<feature type="transmembrane region" description="Helical" evidence="2">
    <location>
        <begin position="6"/>
        <end position="23"/>
    </location>
</feature>
<sequence>MSAVEILAVIGVIGLVIYQQLAGQSLRGKRVVLLPAILTVVGFTNLTSGGRHLQTADLVWLTIGAAGSIVIGLGFGAIMHLEARNGTLWAKMPVRGLWLWVVLVAWRGVIYLPAAAMHAHVAASSATLLFTLGLNRLAQAAVIVPRAMSSGIPFAPEKDGRTFMATAFERGRPDAPSTTHDQRLDDVRSYPDDQREHRHARRENRSGQRLAHPSPRFDPWTGHDQRYAP</sequence>
<feature type="region of interest" description="Disordered" evidence="1">
    <location>
        <begin position="168"/>
        <end position="229"/>
    </location>
</feature>
<keyword evidence="2" id="KW-0812">Transmembrane</keyword>
<dbReference type="EMBL" id="JBHEZZ010000005">
    <property type="protein sequence ID" value="MFC1401911.1"/>
    <property type="molecule type" value="Genomic_DNA"/>
</dbReference>
<dbReference type="RefSeq" id="WP_030262757.1">
    <property type="nucleotide sequence ID" value="NZ_JBHEZZ010000005.1"/>
</dbReference>
<dbReference type="Proteomes" id="UP001592528">
    <property type="component" value="Unassembled WGS sequence"/>
</dbReference>
<evidence type="ECO:0008006" key="5">
    <source>
        <dbReference type="Google" id="ProtNLM"/>
    </source>
</evidence>
<feature type="transmembrane region" description="Helical" evidence="2">
    <location>
        <begin position="93"/>
        <end position="112"/>
    </location>
</feature>
<evidence type="ECO:0000313" key="4">
    <source>
        <dbReference type="Proteomes" id="UP001592528"/>
    </source>
</evidence>
<reference evidence="3 4" key="1">
    <citation type="submission" date="2024-09" db="EMBL/GenBank/DDBJ databases">
        <authorList>
            <person name="Lee S.D."/>
        </authorList>
    </citation>
    <scope>NUCLEOTIDE SEQUENCE [LARGE SCALE GENOMIC DNA]</scope>
    <source>
        <strain evidence="3 4">N1-5</strain>
    </source>
</reference>
<gene>
    <name evidence="3" type="ORF">ACEZDJ_11505</name>
</gene>
<keyword evidence="2" id="KW-1133">Transmembrane helix</keyword>
<evidence type="ECO:0000256" key="2">
    <source>
        <dbReference type="SAM" id="Phobius"/>
    </source>
</evidence>
<feature type="transmembrane region" description="Helical" evidence="2">
    <location>
        <begin position="30"/>
        <end position="46"/>
    </location>
</feature>
<feature type="transmembrane region" description="Helical" evidence="2">
    <location>
        <begin position="118"/>
        <end position="138"/>
    </location>
</feature>
<keyword evidence="4" id="KW-1185">Reference proteome</keyword>
<proteinExistence type="predicted"/>
<feature type="compositionally biased region" description="Basic and acidic residues" evidence="1">
    <location>
        <begin position="180"/>
        <end position="196"/>
    </location>
</feature>
<evidence type="ECO:0000313" key="3">
    <source>
        <dbReference type="EMBL" id="MFC1401911.1"/>
    </source>
</evidence>
<organism evidence="3 4">
    <name type="scientific">Streptacidiphilus cavernicola</name>
    <dbReference type="NCBI Taxonomy" id="3342716"/>
    <lineage>
        <taxon>Bacteria</taxon>
        <taxon>Bacillati</taxon>
        <taxon>Actinomycetota</taxon>
        <taxon>Actinomycetes</taxon>
        <taxon>Kitasatosporales</taxon>
        <taxon>Streptomycetaceae</taxon>
        <taxon>Streptacidiphilus</taxon>
    </lineage>
</organism>
<keyword evidence="2" id="KW-0472">Membrane</keyword>
<comment type="caution">
    <text evidence="3">The sequence shown here is derived from an EMBL/GenBank/DDBJ whole genome shotgun (WGS) entry which is preliminary data.</text>
</comment>
<accession>A0ABV6UKD3</accession>
<feature type="transmembrane region" description="Helical" evidence="2">
    <location>
        <begin position="58"/>
        <end position="81"/>
    </location>
</feature>
<evidence type="ECO:0000256" key="1">
    <source>
        <dbReference type="SAM" id="MobiDB-lite"/>
    </source>
</evidence>